<feature type="compositionally biased region" description="Polar residues" evidence="1">
    <location>
        <begin position="257"/>
        <end position="271"/>
    </location>
</feature>
<accession>A0A6G1M311</accession>
<feature type="compositionally biased region" description="Polar residues" evidence="1">
    <location>
        <begin position="298"/>
        <end position="315"/>
    </location>
</feature>
<evidence type="ECO:0000313" key="3">
    <source>
        <dbReference type="Proteomes" id="UP000483672"/>
    </source>
</evidence>
<dbReference type="AlphaFoldDB" id="A0A6G1M311"/>
<feature type="region of interest" description="Disordered" evidence="1">
    <location>
        <begin position="257"/>
        <end position="350"/>
    </location>
</feature>
<feature type="compositionally biased region" description="Basic and acidic residues" evidence="1">
    <location>
        <begin position="386"/>
        <end position="400"/>
    </location>
</feature>
<name>A0A6G1M311_ORBOL</name>
<feature type="compositionally biased region" description="Low complexity" evidence="1">
    <location>
        <begin position="373"/>
        <end position="384"/>
    </location>
</feature>
<dbReference type="EMBL" id="WIPF01000144">
    <property type="protein sequence ID" value="KAF3204426.1"/>
    <property type="molecule type" value="Genomic_DNA"/>
</dbReference>
<evidence type="ECO:0000313" key="2">
    <source>
        <dbReference type="EMBL" id="KAF3204426.1"/>
    </source>
</evidence>
<sequence>MNVSGFHVTTRGVLDGSDIGTGSSSSLSSVQTLPSVSDSSLTALDEIEERVCDTLAFEERYGVCKNRYRRHEEEILESRQKYRNVPKYENKTNILKHHHYLFPPQKYLDQNHQQPPGDSFREQRVVTNMRYDAYDQNSVLLAPPLMEAQHHQNTHYRPHVQQLHYPGHENTGHPNDYFSYPSEIVNIKERRIPQSNLKSTKSAPRFRGGRQVRFELQTVDEDGPIPCNPVDCPMARLTLEDARLLHPVHPHEVQEAFSSPAYQQDTTTPPHETSYDDRSTQPRHVRTSSKLSSRSISTGNNSPTRPCLGSVNTGTPEGILRSSGAAPSRFAYRAPTRPPPDIAEVEGDNTFASRGNYSGLYSSTTGLELSPSSLSFYSPSSQNSGDRPRNATYDRAREGDGSLEAPDLAPDFTPKKSKEILKKLLGGRTSRQPETGMFHFTQKFESGYPVRSVHLESRKEWAFVAVSPDSKTIVGVCDRECFMTYSMEVLGIKPLVYGEFDGEPLSIAVSNNHLAILTLTKLQVFNHHNSKKVYEWASDKSVATDNFTSIAFANSGLELCSALTNGTIQFHYIPAEDQDFDPDEVTFRRGDPRMDINLSSGDYAFTMSFSGNDTRFACGTQKRMLMVYEHRGPAAWELLNKFKFNDWEPGTHRRISGAIFCPDERFLFATTTSGRPSAYMRCIDSNKHSNCSQSTSYALPITKKGVTRSAMSPNGKAVALIDGDGTVYKCDFGAGSVLSDKQEFTKLPGTLIPARACWISWTSLGDLLLLDKKGHLKIYEVSAAGRPPR</sequence>
<dbReference type="SUPFAM" id="SSF50978">
    <property type="entry name" value="WD40 repeat-like"/>
    <property type="match status" value="1"/>
</dbReference>
<evidence type="ECO:0000256" key="1">
    <source>
        <dbReference type="SAM" id="MobiDB-lite"/>
    </source>
</evidence>
<dbReference type="Gene3D" id="2.130.10.10">
    <property type="entry name" value="YVTN repeat-like/Quinoprotein amine dehydrogenase"/>
    <property type="match status" value="1"/>
</dbReference>
<protein>
    <submittedName>
        <fullName evidence="2">Uncharacterized protein</fullName>
    </submittedName>
</protein>
<comment type="caution">
    <text evidence="2">The sequence shown here is derived from an EMBL/GenBank/DDBJ whole genome shotgun (WGS) entry which is preliminary data.</text>
</comment>
<gene>
    <name evidence="2" type="ORF">TWF191_002258</name>
</gene>
<feature type="compositionally biased region" description="Low complexity" evidence="1">
    <location>
        <begin position="288"/>
        <end position="297"/>
    </location>
</feature>
<dbReference type="InterPro" id="IPR015943">
    <property type="entry name" value="WD40/YVTN_repeat-like_dom_sf"/>
</dbReference>
<dbReference type="Proteomes" id="UP000483672">
    <property type="component" value="Unassembled WGS sequence"/>
</dbReference>
<proteinExistence type="predicted"/>
<reference evidence="2 3" key="1">
    <citation type="submission" date="2019-06" db="EMBL/GenBank/DDBJ databases">
        <authorList>
            <person name="Palmer J.M."/>
        </authorList>
    </citation>
    <scope>NUCLEOTIDE SEQUENCE [LARGE SCALE GENOMIC DNA]</scope>
    <source>
        <strain evidence="2 3">TWF191</strain>
    </source>
</reference>
<feature type="region of interest" description="Disordered" evidence="1">
    <location>
        <begin position="373"/>
        <end position="411"/>
    </location>
</feature>
<dbReference type="InterPro" id="IPR036322">
    <property type="entry name" value="WD40_repeat_dom_sf"/>
</dbReference>
<organism evidence="2 3">
    <name type="scientific">Orbilia oligospora</name>
    <name type="common">Nematode-trapping fungus</name>
    <name type="synonym">Arthrobotrys oligospora</name>
    <dbReference type="NCBI Taxonomy" id="2813651"/>
    <lineage>
        <taxon>Eukaryota</taxon>
        <taxon>Fungi</taxon>
        <taxon>Dikarya</taxon>
        <taxon>Ascomycota</taxon>
        <taxon>Pezizomycotina</taxon>
        <taxon>Orbiliomycetes</taxon>
        <taxon>Orbiliales</taxon>
        <taxon>Orbiliaceae</taxon>
        <taxon>Orbilia</taxon>
    </lineage>
</organism>